<keyword evidence="2 3" id="KW-0378">Hydrolase</keyword>
<dbReference type="Proteomes" id="UP000248706">
    <property type="component" value="Unassembled WGS sequence"/>
</dbReference>
<dbReference type="InterPro" id="IPR029058">
    <property type="entry name" value="AB_hydrolase_fold"/>
</dbReference>
<comment type="similarity">
    <text evidence="1 3">Belongs to the type-B carboxylesterase/lipase family.</text>
</comment>
<dbReference type="InterPro" id="IPR019819">
    <property type="entry name" value="Carboxylesterase_B_CS"/>
</dbReference>
<dbReference type="SUPFAM" id="SSF53474">
    <property type="entry name" value="alpha/beta-Hydrolases"/>
    <property type="match status" value="1"/>
</dbReference>
<dbReference type="PANTHER" id="PTHR11559">
    <property type="entry name" value="CARBOXYLESTERASE"/>
    <property type="match status" value="1"/>
</dbReference>
<evidence type="ECO:0000313" key="5">
    <source>
        <dbReference type="EMBL" id="RAQ98086.1"/>
    </source>
</evidence>
<evidence type="ECO:0000259" key="4">
    <source>
        <dbReference type="Pfam" id="PF00135"/>
    </source>
</evidence>
<sequence length="513" mass="55986">MADLIVETSAGKVRGTTIHDIATFKGIPYGGPTGGRNRFRPPTKPEPWAGVRDALKYGPACPQPPEGMKRLRAIIGEAGREEESEDCLFLNVWTPAIADGRKRPVLFWCHGGGFSMGSGSAAFYRGTNLARRGDVVVVTVNHRLGPFGYLHLADLFGDDYAESGNVGMLDLVAALEWVRDNIEAFGGDPQNVTIFGESGGGAKVSVLMAMPSAAGLFRRVIVQSGPALRVATREKASERAERLLQALGISHANRGQLHEIPTQRIIEVNDAVNPNALGPWGPVVDGQILPQHPFDPQAPAISAQVPLIIGTNKDEATLFLLSDPQLSTLDEEGLRKRTQALLRESDAAERLLTAYARTYPDRTPAERYAALVSDAMMRINSIRLAERKAAQGAAPVYMYLFTWETPILDGKLKSCHALEIPFVFDNLEPARRFLGATAGLTPELQELAARMSGAWLAFARRGVPAAPDLPDWPPYTRERRATMIFDLHCRVEDDPGGELRRAWEGLPLRGMSE</sequence>
<proteinExistence type="inferred from homology"/>
<dbReference type="InterPro" id="IPR050309">
    <property type="entry name" value="Type-B_Carboxylest/Lipase"/>
</dbReference>
<dbReference type="InterPro" id="IPR019826">
    <property type="entry name" value="Carboxylesterase_B_AS"/>
</dbReference>
<dbReference type="OrthoDB" id="9775851at2"/>
<keyword evidence="6" id="KW-1185">Reference proteome</keyword>
<evidence type="ECO:0000256" key="2">
    <source>
        <dbReference type="ARBA" id="ARBA00022801"/>
    </source>
</evidence>
<feature type="domain" description="Carboxylesterase type B" evidence="4">
    <location>
        <begin position="3"/>
        <end position="489"/>
    </location>
</feature>
<dbReference type="GO" id="GO:0016787">
    <property type="term" value="F:hydrolase activity"/>
    <property type="evidence" value="ECO:0007669"/>
    <property type="project" value="UniProtKB-KW"/>
</dbReference>
<dbReference type="RefSeq" id="WP_112433053.1">
    <property type="nucleotide sequence ID" value="NZ_MCIF01000002.1"/>
</dbReference>
<evidence type="ECO:0000256" key="1">
    <source>
        <dbReference type="ARBA" id="ARBA00005964"/>
    </source>
</evidence>
<evidence type="ECO:0000313" key="6">
    <source>
        <dbReference type="Proteomes" id="UP000248706"/>
    </source>
</evidence>
<name>A0A328VK70_9CHLR</name>
<dbReference type="EC" id="3.1.1.-" evidence="3"/>
<dbReference type="Pfam" id="PF00135">
    <property type="entry name" value="COesterase"/>
    <property type="match status" value="1"/>
</dbReference>
<dbReference type="InterPro" id="IPR002018">
    <property type="entry name" value="CarbesteraseB"/>
</dbReference>
<comment type="caution">
    <text evidence="5">The sequence shown here is derived from an EMBL/GenBank/DDBJ whole genome shotgun (WGS) entry which is preliminary data.</text>
</comment>
<dbReference type="PROSITE" id="PS00122">
    <property type="entry name" value="CARBOXYLESTERASE_B_1"/>
    <property type="match status" value="1"/>
</dbReference>
<dbReference type="PROSITE" id="PS00941">
    <property type="entry name" value="CARBOXYLESTERASE_B_2"/>
    <property type="match status" value="1"/>
</dbReference>
<reference evidence="5 6" key="1">
    <citation type="submission" date="2016-08" db="EMBL/GenBank/DDBJ databases">
        <title>Analysis of Carbohydrate Active Enzymes in Thermogemmatispora T81 Reveals Carbohydrate Degradation Ability.</title>
        <authorList>
            <person name="Tomazini A."/>
            <person name="Lal S."/>
            <person name="Stott M."/>
            <person name="Henrissat B."/>
            <person name="Polikarpov I."/>
            <person name="Sparling R."/>
            <person name="Levin D.B."/>
        </authorList>
    </citation>
    <scope>NUCLEOTIDE SEQUENCE [LARGE SCALE GENOMIC DNA]</scope>
    <source>
        <strain evidence="5 6">T81</strain>
    </source>
</reference>
<dbReference type="EMBL" id="MCIF01000002">
    <property type="protein sequence ID" value="RAQ98086.1"/>
    <property type="molecule type" value="Genomic_DNA"/>
</dbReference>
<organism evidence="5 6">
    <name type="scientific">Thermogemmatispora tikiterensis</name>
    <dbReference type="NCBI Taxonomy" id="1825093"/>
    <lineage>
        <taxon>Bacteria</taxon>
        <taxon>Bacillati</taxon>
        <taxon>Chloroflexota</taxon>
        <taxon>Ktedonobacteria</taxon>
        <taxon>Thermogemmatisporales</taxon>
        <taxon>Thermogemmatisporaceae</taxon>
        <taxon>Thermogemmatispora</taxon>
    </lineage>
</organism>
<protein>
    <recommendedName>
        <fullName evidence="3">Carboxylic ester hydrolase</fullName>
        <ecNumber evidence="3">3.1.1.-</ecNumber>
    </recommendedName>
</protein>
<evidence type="ECO:0000256" key="3">
    <source>
        <dbReference type="RuleBase" id="RU361235"/>
    </source>
</evidence>
<gene>
    <name evidence="5" type="ORF">A4R35_21275</name>
</gene>
<dbReference type="AlphaFoldDB" id="A0A328VK70"/>
<accession>A0A328VK70</accession>
<dbReference type="Gene3D" id="3.40.50.1820">
    <property type="entry name" value="alpha/beta hydrolase"/>
    <property type="match status" value="1"/>
</dbReference>